<keyword evidence="4 12" id="KW-0813">Transport</keyword>
<keyword evidence="9 12" id="KW-0406">Ion transport</keyword>
<evidence type="ECO:0000256" key="6">
    <source>
        <dbReference type="ARBA" id="ARBA00022692"/>
    </source>
</evidence>
<dbReference type="GeneID" id="77426100"/>
<proteinExistence type="inferred from homology"/>
<evidence type="ECO:0000256" key="10">
    <source>
        <dbReference type="ARBA" id="ARBA00023128"/>
    </source>
</evidence>
<dbReference type="GO" id="GO:0015986">
    <property type="term" value="P:proton motive force-driven ATP synthesis"/>
    <property type="evidence" value="ECO:0007669"/>
    <property type="project" value="InterPro"/>
</dbReference>
<evidence type="ECO:0000256" key="5">
    <source>
        <dbReference type="ARBA" id="ARBA00022547"/>
    </source>
</evidence>
<dbReference type="EMBL" id="OL678033">
    <property type="protein sequence ID" value="UZZ44172.1"/>
    <property type="molecule type" value="Genomic_DNA"/>
</dbReference>
<evidence type="ECO:0000256" key="4">
    <source>
        <dbReference type="ARBA" id="ARBA00022448"/>
    </source>
</evidence>
<comment type="subcellular location">
    <subcellularLocation>
        <location evidence="1 12">Mitochondrion membrane</location>
        <topology evidence="1 12">Single-pass membrane protein</topology>
    </subcellularLocation>
</comment>
<evidence type="ECO:0000256" key="9">
    <source>
        <dbReference type="ARBA" id="ARBA00023065"/>
    </source>
</evidence>
<organism evidence="14">
    <name type="scientific">Molannodes epaphos</name>
    <dbReference type="NCBI Taxonomy" id="2904896"/>
    <lineage>
        <taxon>Eukaryota</taxon>
        <taxon>Metazoa</taxon>
        <taxon>Ecdysozoa</taxon>
        <taxon>Arthropoda</taxon>
        <taxon>Hexapoda</taxon>
        <taxon>Insecta</taxon>
        <taxon>Pterygota</taxon>
        <taxon>Neoptera</taxon>
        <taxon>Endopterygota</taxon>
        <taxon>Trichoptera</taxon>
        <taxon>Integripalpia</taxon>
        <taxon>Brevitentoria</taxon>
        <taxon>Leptoceroidea</taxon>
        <taxon>Molannidae</taxon>
        <taxon>Molannodes</taxon>
    </lineage>
</organism>
<keyword evidence="8 13" id="KW-1133">Transmembrane helix</keyword>
<keyword evidence="11 13" id="KW-0472">Membrane</keyword>
<keyword evidence="6 12" id="KW-0812">Transmembrane</keyword>
<keyword evidence="5 12" id="KW-0138">CF(0)</keyword>
<evidence type="ECO:0000313" key="14">
    <source>
        <dbReference type="EMBL" id="UZZ44172.1"/>
    </source>
</evidence>
<keyword evidence="10 12" id="KW-0496">Mitochondrion</keyword>
<evidence type="ECO:0000256" key="11">
    <source>
        <dbReference type="ARBA" id="ARBA00023136"/>
    </source>
</evidence>
<evidence type="ECO:0000256" key="2">
    <source>
        <dbReference type="ARBA" id="ARBA00008892"/>
    </source>
</evidence>
<evidence type="ECO:0000256" key="7">
    <source>
        <dbReference type="ARBA" id="ARBA00022781"/>
    </source>
</evidence>
<dbReference type="GO" id="GO:0015078">
    <property type="term" value="F:proton transmembrane transporter activity"/>
    <property type="evidence" value="ECO:0007669"/>
    <property type="project" value="InterPro"/>
</dbReference>
<dbReference type="GO" id="GO:0031966">
    <property type="term" value="C:mitochondrial membrane"/>
    <property type="evidence" value="ECO:0007669"/>
    <property type="project" value="UniProtKB-SubCell"/>
</dbReference>
<evidence type="ECO:0000256" key="3">
    <source>
        <dbReference type="ARBA" id="ARBA00011291"/>
    </source>
</evidence>
<accession>A0A9E8LP34</accession>
<reference evidence="14" key="1">
    <citation type="submission" date="2021-11" db="EMBL/GenBank/DDBJ databases">
        <authorList>
            <person name="Ge X.-Y."/>
            <person name="Peng L."/>
            <person name="Sun C.-H."/>
            <person name="Wang B.-X."/>
        </authorList>
    </citation>
    <scope>NUCLEOTIDE SEQUENCE</scope>
</reference>
<dbReference type="Pfam" id="PF00895">
    <property type="entry name" value="ATP-synt_8"/>
    <property type="match status" value="1"/>
</dbReference>
<dbReference type="InterPro" id="IPR001421">
    <property type="entry name" value="ATP8_metazoa"/>
</dbReference>
<sequence length="54" mass="6581">MPQMLPMNWILLFLMFNITLTIFFMVNYYSFISQVTPSNSNKINFKINLKSWLW</sequence>
<evidence type="ECO:0000256" key="8">
    <source>
        <dbReference type="ARBA" id="ARBA00022989"/>
    </source>
</evidence>
<keyword evidence="7 12" id="KW-0375">Hydrogen ion transport</keyword>
<name>A0A9E8LP34_9NEOP</name>
<dbReference type="AlphaFoldDB" id="A0A9E8LP34"/>
<dbReference type="GO" id="GO:0045259">
    <property type="term" value="C:proton-transporting ATP synthase complex"/>
    <property type="evidence" value="ECO:0007669"/>
    <property type="project" value="UniProtKB-KW"/>
</dbReference>
<reference evidence="14" key="2">
    <citation type="journal article" date="2022" name="Syst. Entomol.">
        <title>Massive gene rearrangements of mitochondrial genomes and implications for the phylogeny of Trichoptera (Insecta).</title>
        <authorList>
            <person name="Ge X."/>
            <person name="Peng L."/>
            <person name="Vogler A.P."/>
            <person name="Morse J.C."/>
            <person name="Yang L."/>
            <person name="Sun C."/>
            <person name="Wang B."/>
        </authorList>
    </citation>
    <scope>NUCLEOTIDE SEQUENCE</scope>
</reference>
<comment type="subunit">
    <text evidence="3">F-type ATPases have 2 components, CF(1) - the catalytic core - and CF(0) - the membrane proton channel.</text>
</comment>
<evidence type="ECO:0000256" key="1">
    <source>
        <dbReference type="ARBA" id="ARBA00004304"/>
    </source>
</evidence>
<evidence type="ECO:0000256" key="13">
    <source>
        <dbReference type="SAM" id="Phobius"/>
    </source>
</evidence>
<evidence type="ECO:0000256" key="12">
    <source>
        <dbReference type="RuleBase" id="RU003661"/>
    </source>
</evidence>
<dbReference type="CTD" id="4509"/>
<feature type="transmembrane region" description="Helical" evidence="13">
    <location>
        <begin position="9"/>
        <end position="31"/>
    </location>
</feature>
<protein>
    <recommendedName>
        <fullName evidence="12">ATP synthase complex subunit 8</fullName>
    </recommendedName>
</protein>
<geneLocation type="mitochondrion" evidence="14"/>
<gene>
    <name evidence="14" type="primary">ATP8</name>
</gene>
<comment type="similarity">
    <text evidence="2 12">Belongs to the ATPase protein 8 family.</text>
</comment>
<dbReference type="RefSeq" id="YP_010586384.1">
    <property type="nucleotide sequence ID" value="NC_069271.1"/>
</dbReference>